<evidence type="ECO:0000313" key="2">
    <source>
        <dbReference type="EMBL" id="KAF4637892.1"/>
    </source>
</evidence>
<organism evidence="2 3">
    <name type="scientific">Cudoniella acicularis</name>
    <dbReference type="NCBI Taxonomy" id="354080"/>
    <lineage>
        <taxon>Eukaryota</taxon>
        <taxon>Fungi</taxon>
        <taxon>Dikarya</taxon>
        <taxon>Ascomycota</taxon>
        <taxon>Pezizomycotina</taxon>
        <taxon>Leotiomycetes</taxon>
        <taxon>Helotiales</taxon>
        <taxon>Tricladiaceae</taxon>
        <taxon>Cudoniella</taxon>
    </lineage>
</organism>
<name>A0A8H4RXM3_9HELO</name>
<dbReference type="OrthoDB" id="3561020at2759"/>
<keyword evidence="3" id="KW-1185">Reference proteome</keyword>
<proteinExistence type="predicted"/>
<dbReference type="PANTHER" id="PTHR35910:SF1">
    <property type="entry name" value="2EXR DOMAIN-CONTAINING PROTEIN"/>
    <property type="match status" value="1"/>
</dbReference>
<dbReference type="Pfam" id="PF20150">
    <property type="entry name" value="2EXR"/>
    <property type="match status" value="1"/>
</dbReference>
<gene>
    <name evidence="2" type="ORF">G7Y89_g185</name>
</gene>
<comment type="caution">
    <text evidence="2">The sequence shown here is derived from an EMBL/GenBank/DDBJ whole genome shotgun (WGS) entry which is preliminary data.</text>
</comment>
<protein>
    <recommendedName>
        <fullName evidence="1">2EXR domain-containing protein</fullName>
    </recommendedName>
</protein>
<accession>A0A8H4RXM3</accession>
<dbReference type="AlphaFoldDB" id="A0A8H4RXM3"/>
<evidence type="ECO:0000259" key="1">
    <source>
        <dbReference type="Pfam" id="PF20150"/>
    </source>
</evidence>
<reference evidence="2 3" key="1">
    <citation type="submission" date="2020-03" db="EMBL/GenBank/DDBJ databases">
        <title>Draft Genome Sequence of Cudoniella acicularis.</title>
        <authorList>
            <person name="Buettner E."/>
            <person name="Kellner H."/>
        </authorList>
    </citation>
    <scope>NUCLEOTIDE SEQUENCE [LARGE SCALE GENOMIC DNA]</scope>
    <source>
        <strain evidence="2 3">DSM 108380</strain>
    </source>
</reference>
<dbReference type="EMBL" id="JAAMPI010000006">
    <property type="protein sequence ID" value="KAF4637892.1"/>
    <property type="molecule type" value="Genomic_DNA"/>
</dbReference>
<sequence>MSSTTPPTGVQLPRFERLPTEIRLLIWRTARRQQPQRIVEISFERTIGHIISLIPAPALLGVCRESRGELYQSYSRLPTAPRAPIIFVDLERDMVFVREDRQGILASQNLLLRNIFGTSLVTTVWDMSGVKNLALDYWVVERVVNDFEPLRQLRNLQTFTIILASNASQINQNTTPTQHFSYDGNSVNDLTNVGFRRADIQMAVQDFWRVGNNPGALAFAVWNTVAFQIDAEVNFQLTIDNNWRVPAHDVVAYGPF</sequence>
<feature type="domain" description="2EXR" evidence="1">
    <location>
        <begin position="13"/>
        <end position="95"/>
    </location>
</feature>
<dbReference type="InterPro" id="IPR045518">
    <property type="entry name" value="2EXR"/>
</dbReference>
<evidence type="ECO:0000313" key="3">
    <source>
        <dbReference type="Proteomes" id="UP000566819"/>
    </source>
</evidence>
<dbReference type="Proteomes" id="UP000566819">
    <property type="component" value="Unassembled WGS sequence"/>
</dbReference>
<dbReference type="PANTHER" id="PTHR35910">
    <property type="entry name" value="2EXR DOMAIN-CONTAINING PROTEIN"/>
    <property type="match status" value="1"/>
</dbReference>